<dbReference type="Pfam" id="PF01406">
    <property type="entry name" value="tRNA-synt_1e"/>
    <property type="match status" value="1"/>
</dbReference>
<gene>
    <name evidence="5" type="primary">VvCHDp000716_6</name>
    <name evidence="5" type="ORF">CK203_025828</name>
</gene>
<comment type="caution">
    <text evidence="5">The sequence shown here is derived from an EMBL/GenBank/DDBJ whole genome shotgun (WGS) entry which is preliminary data.</text>
</comment>
<dbReference type="Gene3D" id="3.40.50.620">
    <property type="entry name" value="HUPs"/>
    <property type="match status" value="1"/>
</dbReference>
<dbReference type="Proteomes" id="UP000288805">
    <property type="component" value="Unassembled WGS sequence"/>
</dbReference>
<dbReference type="InterPro" id="IPR032678">
    <property type="entry name" value="tRNA-synt_1_cat_dom"/>
</dbReference>
<dbReference type="SUPFAM" id="SSF52374">
    <property type="entry name" value="Nucleotidylyl transferase"/>
    <property type="match status" value="1"/>
</dbReference>
<proteinExistence type="predicted"/>
<dbReference type="GO" id="GO:0005524">
    <property type="term" value="F:ATP binding"/>
    <property type="evidence" value="ECO:0007669"/>
    <property type="project" value="UniProtKB-KW"/>
</dbReference>
<dbReference type="InterPro" id="IPR024909">
    <property type="entry name" value="Cys-tRNA/MSH_ligase"/>
</dbReference>
<dbReference type="AlphaFoldDB" id="A0A438IGG8"/>
<evidence type="ECO:0000256" key="2">
    <source>
        <dbReference type="ARBA" id="ARBA00022741"/>
    </source>
</evidence>
<dbReference type="GO" id="GO:0016874">
    <property type="term" value="F:ligase activity"/>
    <property type="evidence" value="ECO:0007669"/>
    <property type="project" value="UniProtKB-KW"/>
</dbReference>
<dbReference type="InterPro" id="IPR014729">
    <property type="entry name" value="Rossmann-like_a/b/a_fold"/>
</dbReference>
<organism evidence="5 6">
    <name type="scientific">Vitis vinifera</name>
    <name type="common">Grape</name>
    <dbReference type="NCBI Taxonomy" id="29760"/>
    <lineage>
        <taxon>Eukaryota</taxon>
        <taxon>Viridiplantae</taxon>
        <taxon>Streptophyta</taxon>
        <taxon>Embryophyta</taxon>
        <taxon>Tracheophyta</taxon>
        <taxon>Spermatophyta</taxon>
        <taxon>Magnoliopsida</taxon>
        <taxon>eudicotyledons</taxon>
        <taxon>Gunneridae</taxon>
        <taxon>Pentapetalae</taxon>
        <taxon>rosids</taxon>
        <taxon>Vitales</taxon>
        <taxon>Vitaceae</taxon>
        <taxon>Viteae</taxon>
        <taxon>Vitis</taxon>
    </lineage>
</organism>
<dbReference type="EMBL" id="QGNW01000111">
    <property type="protein sequence ID" value="RVW95832.1"/>
    <property type="molecule type" value="Genomic_DNA"/>
</dbReference>
<keyword evidence="2" id="KW-0547">Nucleotide-binding</keyword>
<accession>A0A438IGG8</accession>
<dbReference type="PANTHER" id="PTHR10890:SF26">
    <property type="entry name" value="CYSTEINE--TRNA LIGASE 1, CYTOPLASMIC-RELATED"/>
    <property type="match status" value="1"/>
</dbReference>
<evidence type="ECO:0000313" key="6">
    <source>
        <dbReference type="Proteomes" id="UP000288805"/>
    </source>
</evidence>
<evidence type="ECO:0000256" key="3">
    <source>
        <dbReference type="ARBA" id="ARBA00022840"/>
    </source>
</evidence>
<feature type="domain" description="tRNA synthetases class I catalytic" evidence="4">
    <location>
        <begin position="21"/>
        <end position="60"/>
    </location>
</feature>
<dbReference type="PANTHER" id="PTHR10890">
    <property type="entry name" value="CYSTEINYL-TRNA SYNTHETASE"/>
    <property type="match status" value="1"/>
</dbReference>
<evidence type="ECO:0000259" key="4">
    <source>
        <dbReference type="Pfam" id="PF01406"/>
    </source>
</evidence>
<name>A0A438IGG8_VITVI</name>
<protein>
    <submittedName>
        <fullName evidence="5">Cysteine--tRNA ligase 2, cytoplasmic</fullName>
    </submittedName>
</protein>
<evidence type="ECO:0000256" key="1">
    <source>
        <dbReference type="ARBA" id="ARBA00022598"/>
    </source>
</evidence>
<keyword evidence="3" id="KW-0067">ATP-binding</keyword>
<reference evidence="5 6" key="1">
    <citation type="journal article" date="2018" name="PLoS Genet.">
        <title>Population sequencing reveals clonal diversity and ancestral inbreeding in the grapevine cultivar Chardonnay.</title>
        <authorList>
            <person name="Roach M.J."/>
            <person name="Johnson D.L."/>
            <person name="Bohlmann J."/>
            <person name="van Vuuren H.J."/>
            <person name="Jones S.J."/>
            <person name="Pretorius I.S."/>
            <person name="Schmidt S.A."/>
            <person name="Borneman A.R."/>
        </authorList>
    </citation>
    <scope>NUCLEOTIDE SEQUENCE [LARGE SCALE GENOMIC DNA]</scope>
    <source>
        <strain evidence="6">cv. Chardonnay</strain>
        <tissue evidence="5">Leaf</tissue>
    </source>
</reference>
<keyword evidence="1 5" id="KW-0436">Ligase</keyword>
<evidence type="ECO:0000313" key="5">
    <source>
        <dbReference type="EMBL" id="RVW95832.1"/>
    </source>
</evidence>
<sequence length="87" mass="9900">MAEMTELRVYNTMTQQKEILKPVVDGKVSMYVCGVTAYDLSHLGHGRAAVSFDVLYRFHFYVNFMCGFSVKIRGLSGVMKMCDNSKF</sequence>